<dbReference type="EMBL" id="OZ035836">
    <property type="protein sequence ID" value="CAL1580447.1"/>
    <property type="molecule type" value="Genomic_DNA"/>
</dbReference>
<dbReference type="PANTHER" id="PTHR10574:SF28">
    <property type="entry name" value="NETRIN-G1"/>
    <property type="match status" value="1"/>
</dbReference>
<comment type="caution">
    <text evidence="6">Lacks conserved residue(s) required for the propagation of feature annotation.</text>
</comment>
<keyword evidence="9" id="KW-1185">Reference proteome</keyword>
<dbReference type="AlphaFoldDB" id="A0AAV2JWN4"/>
<keyword evidence="2" id="KW-0677">Repeat</keyword>
<dbReference type="InterPro" id="IPR050440">
    <property type="entry name" value="Laminin/Netrin_ECM"/>
</dbReference>
<evidence type="ECO:0000256" key="5">
    <source>
        <dbReference type="ARBA" id="ARBA00023292"/>
    </source>
</evidence>
<dbReference type="FunFam" id="2.10.25.10:FF:001161">
    <property type="entry name" value="Netrin-G2"/>
    <property type="match status" value="1"/>
</dbReference>
<keyword evidence="6" id="KW-0245">EGF-like domain</keyword>
<dbReference type="SMART" id="SM00180">
    <property type="entry name" value="EGF_Lam"/>
    <property type="match status" value="1"/>
</dbReference>
<keyword evidence="5" id="KW-0424">Laminin EGF-like domain</keyword>
<evidence type="ECO:0000313" key="9">
    <source>
        <dbReference type="Proteomes" id="UP001497482"/>
    </source>
</evidence>
<dbReference type="InterPro" id="IPR056863">
    <property type="entry name" value="LMN_ATRN_NET-like_EGF"/>
</dbReference>
<protein>
    <recommendedName>
        <fullName evidence="7">EGF-like domain-containing protein</fullName>
    </recommendedName>
</protein>
<evidence type="ECO:0000259" key="7">
    <source>
        <dbReference type="PROSITE" id="PS50026"/>
    </source>
</evidence>
<evidence type="ECO:0000256" key="6">
    <source>
        <dbReference type="PROSITE-ProRule" id="PRU00076"/>
    </source>
</evidence>
<dbReference type="GO" id="GO:0007409">
    <property type="term" value="P:axonogenesis"/>
    <property type="evidence" value="ECO:0007669"/>
    <property type="project" value="TreeGrafter"/>
</dbReference>
<dbReference type="Proteomes" id="UP001497482">
    <property type="component" value="Chromosome 14"/>
</dbReference>
<feature type="domain" description="EGF-like" evidence="7">
    <location>
        <begin position="160"/>
        <end position="195"/>
    </location>
</feature>
<proteinExistence type="predicted"/>
<evidence type="ECO:0000313" key="8">
    <source>
        <dbReference type="EMBL" id="CAL1580447.1"/>
    </source>
</evidence>
<name>A0AAV2JWN4_KNICA</name>
<dbReference type="SUPFAM" id="SSF57196">
    <property type="entry name" value="EGF/Laminin"/>
    <property type="match status" value="2"/>
</dbReference>
<gene>
    <name evidence="8" type="ORF">KC01_LOCUS11286</name>
</gene>
<dbReference type="PROSITE" id="PS01186">
    <property type="entry name" value="EGF_2"/>
    <property type="match status" value="1"/>
</dbReference>
<sequence>MIGLTPGTARVSQPAPTARLWAKRRHGRELPQAGEDCWCQFQDHVTGLEQAWRASVCLDKKLADSRTCCNGRPVDRDNMCKCNLHANSCVFDKGKLGCECEHNTTGPDCSRCKRHYHGRAWSVGSYLPIPKGTANICIPSNHGPVHRGNASSLGVANRNQARVCDNAMLRCQNGGTCHHHQRCLCSPGFTGILCERSRCQGPGECDDKLSGRAFTHHAPRLAPILLAPLLAIAFLC</sequence>
<dbReference type="InterPro" id="IPR002049">
    <property type="entry name" value="LE_dom"/>
</dbReference>
<evidence type="ECO:0000256" key="2">
    <source>
        <dbReference type="ARBA" id="ARBA00022737"/>
    </source>
</evidence>
<evidence type="ECO:0000256" key="1">
    <source>
        <dbReference type="ARBA" id="ARBA00022729"/>
    </source>
</evidence>
<feature type="disulfide bond" evidence="6">
    <location>
        <begin position="185"/>
        <end position="194"/>
    </location>
</feature>
<reference evidence="8 9" key="1">
    <citation type="submission" date="2024-04" db="EMBL/GenBank/DDBJ databases">
        <authorList>
            <person name="Waldvogel A.-M."/>
            <person name="Schoenle A."/>
        </authorList>
    </citation>
    <scope>NUCLEOTIDE SEQUENCE [LARGE SCALE GENOMIC DNA]</scope>
</reference>
<keyword evidence="4" id="KW-0325">Glycoprotein</keyword>
<dbReference type="FunFam" id="2.10.25.10:FF:000112">
    <property type="entry name" value="Netrin G1"/>
    <property type="match status" value="1"/>
</dbReference>
<evidence type="ECO:0000256" key="4">
    <source>
        <dbReference type="ARBA" id="ARBA00023180"/>
    </source>
</evidence>
<dbReference type="GO" id="GO:0009888">
    <property type="term" value="P:tissue development"/>
    <property type="evidence" value="ECO:0007669"/>
    <property type="project" value="TreeGrafter"/>
</dbReference>
<dbReference type="PROSITE" id="PS00022">
    <property type="entry name" value="EGF_1"/>
    <property type="match status" value="1"/>
</dbReference>
<dbReference type="PROSITE" id="PS50026">
    <property type="entry name" value="EGF_3"/>
    <property type="match status" value="1"/>
</dbReference>
<dbReference type="Gene3D" id="2.10.25.10">
    <property type="entry name" value="Laminin"/>
    <property type="match status" value="2"/>
</dbReference>
<dbReference type="PANTHER" id="PTHR10574">
    <property type="entry name" value="NETRIN/LAMININ-RELATED"/>
    <property type="match status" value="1"/>
</dbReference>
<keyword evidence="3 6" id="KW-1015">Disulfide bond</keyword>
<accession>A0AAV2JWN4</accession>
<dbReference type="GO" id="GO:0009887">
    <property type="term" value="P:animal organ morphogenesis"/>
    <property type="evidence" value="ECO:0007669"/>
    <property type="project" value="TreeGrafter"/>
</dbReference>
<dbReference type="InterPro" id="IPR000742">
    <property type="entry name" value="EGF"/>
</dbReference>
<organism evidence="8 9">
    <name type="scientific">Knipowitschia caucasica</name>
    <name type="common">Caucasian dwarf goby</name>
    <name type="synonym">Pomatoschistus caucasicus</name>
    <dbReference type="NCBI Taxonomy" id="637954"/>
    <lineage>
        <taxon>Eukaryota</taxon>
        <taxon>Metazoa</taxon>
        <taxon>Chordata</taxon>
        <taxon>Craniata</taxon>
        <taxon>Vertebrata</taxon>
        <taxon>Euteleostomi</taxon>
        <taxon>Actinopterygii</taxon>
        <taxon>Neopterygii</taxon>
        <taxon>Teleostei</taxon>
        <taxon>Neoteleostei</taxon>
        <taxon>Acanthomorphata</taxon>
        <taxon>Gobiaria</taxon>
        <taxon>Gobiiformes</taxon>
        <taxon>Gobioidei</taxon>
        <taxon>Gobiidae</taxon>
        <taxon>Gobiinae</taxon>
        <taxon>Knipowitschia</taxon>
    </lineage>
</organism>
<evidence type="ECO:0000256" key="3">
    <source>
        <dbReference type="ARBA" id="ARBA00023157"/>
    </source>
</evidence>
<keyword evidence="1" id="KW-0732">Signal</keyword>
<dbReference type="CDD" id="cd00055">
    <property type="entry name" value="EGF_Lam"/>
    <property type="match status" value="1"/>
</dbReference>
<dbReference type="Pfam" id="PF24973">
    <property type="entry name" value="EGF_LMN_ATRN"/>
    <property type="match status" value="1"/>
</dbReference>